<reference evidence="3" key="3">
    <citation type="submission" date="2025-04" db="UniProtKB">
        <authorList>
            <consortium name="RefSeq"/>
        </authorList>
    </citation>
    <scope>IDENTIFICATION</scope>
    <source>
        <strain evidence="3">CBS 781.70</strain>
    </source>
</reference>
<evidence type="ECO:0000313" key="3">
    <source>
        <dbReference type="RefSeq" id="XP_033531968.1"/>
    </source>
</evidence>
<name>A0A6G1FWW7_9PEZI</name>
<dbReference type="GeneID" id="54423948"/>
<reference evidence="3" key="2">
    <citation type="submission" date="2020-04" db="EMBL/GenBank/DDBJ databases">
        <authorList>
            <consortium name="NCBI Genome Project"/>
        </authorList>
    </citation>
    <scope>NUCLEOTIDE SEQUENCE</scope>
    <source>
        <strain evidence="3">CBS 781.70</strain>
    </source>
</reference>
<dbReference type="Proteomes" id="UP000504638">
    <property type="component" value="Unplaced"/>
</dbReference>
<organism evidence="1">
    <name type="scientific">Eremomyces bilateralis CBS 781.70</name>
    <dbReference type="NCBI Taxonomy" id="1392243"/>
    <lineage>
        <taxon>Eukaryota</taxon>
        <taxon>Fungi</taxon>
        <taxon>Dikarya</taxon>
        <taxon>Ascomycota</taxon>
        <taxon>Pezizomycotina</taxon>
        <taxon>Dothideomycetes</taxon>
        <taxon>Dothideomycetes incertae sedis</taxon>
        <taxon>Eremomycetales</taxon>
        <taxon>Eremomycetaceae</taxon>
        <taxon>Eremomyces</taxon>
    </lineage>
</organism>
<dbReference type="EMBL" id="ML975166">
    <property type="protein sequence ID" value="KAF1810337.1"/>
    <property type="molecule type" value="Genomic_DNA"/>
</dbReference>
<dbReference type="RefSeq" id="XP_033531968.1">
    <property type="nucleotide sequence ID" value="XM_033683378.1"/>
</dbReference>
<gene>
    <name evidence="1 3" type="ORF">P152DRAFT_95401</name>
</gene>
<reference evidence="1 3" key="1">
    <citation type="submission" date="2020-01" db="EMBL/GenBank/DDBJ databases">
        <authorList>
            <consortium name="DOE Joint Genome Institute"/>
            <person name="Haridas S."/>
            <person name="Albert R."/>
            <person name="Binder M."/>
            <person name="Bloem J."/>
            <person name="Labutti K."/>
            <person name="Salamov A."/>
            <person name="Andreopoulos B."/>
            <person name="Baker S.E."/>
            <person name="Barry K."/>
            <person name="Bills G."/>
            <person name="Bluhm B.H."/>
            <person name="Cannon C."/>
            <person name="Castanera R."/>
            <person name="Culley D.E."/>
            <person name="Daum C."/>
            <person name="Ezra D."/>
            <person name="Gonzalez J.B."/>
            <person name="Henrissat B."/>
            <person name="Kuo A."/>
            <person name="Liang C."/>
            <person name="Lipzen A."/>
            <person name="Lutzoni F."/>
            <person name="Magnuson J."/>
            <person name="Mondo S."/>
            <person name="Nolan M."/>
            <person name="Ohm R."/>
            <person name="Pangilinan J."/>
            <person name="Park H.-J."/>
            <person name="Ramirez L."/>
            <person name="Alfaro M."/>
            <person name="Sun H."/>
            <person name="Tritt A."/>
            <person name="Yoshinaga Y."/>
            <person name="Zwiers L.-H."/>
            <person name="Turgeon B.G."/>
            <person name="Goodwin S.B."/>
            <person name="Spatafora J.W."/>
            <person name="Crous P.W."/>
            <person name="Grigoriev I.V."/>
        </authorList>
    </citation>
    <scope>NUCLEOTIDE SEQUENCE</scope>
    <source>
        <strain evidence="1 3">CBS 781.70</strain>
    </source>
</reference>
<accession>A0A6G1FWW7</accession>
<proteinExistence type="predicted"/>
<dbReference type="AlphaFoldDB" id="A0A6G1FWW7"/>
<evidence type="ECO:0000313" key="2">
    <source>
        <dbReference type="Proteomes" id="UP000504638"/>
    </source>
</evidence>
<evidence type="ECO:0000313" key="1">
    <source>
        <dbReference type="EMBL" id="KAF1810337.1"/>
    </source>
</evidence>
<sequence>MILDKCCSPTLPSDSKVNWLFEIDCSRYTKGWEKPVFDLSNKEGIENFNNFRLVSGEYRRASESRFFKKVFLRDRGSLNLVDQAVSTRLTNFSDSLCSIVQELHIGPFDGDLPDYLEPEVLMQILGNLKDLRCFGWYTSSMVPVSVLRMLEKHHPAAGSPS</sequence>
<keyword evidence="2" id="KW-1185">Reference proteome</keyword>
<protein>
    <submittedName>
        <fullName evidence="1 3">Uncharacterized protein</fullName>
    </submittedName>
</protein>